<dbReference type="Proteomes" id="UP000499080">
    <property type="component" value="Unassembled WGS sequence"/>
</dbReference>
<accession>A0A4Y2EJ26</accession>
<name>A0A4Y2EJ26_ARAVE</name>
<keyword evidence="2" id="KW-1185">Reference proteome</keyword>
<comment type="caution">
    <text evidence="1">The sequence shown here is derived from an EMBL/GenBank/DDBJ whole genome shotgun (WGS) entry which is preliminary data.</text>
</comment>
<gene>
    <name evidence="1" type="ORF">AVEN_256684_1</name>
</gene>
<reference evidence="1 2" key="1">
    <citation type="journal article" date="2019" name="Sci. Rep.">
        <title>Orb-weaving spider Araneus ventricosus genome elucidates the spidroin gene catalogue.</title>
        <authorList>
            <person name="Kono N."/>
            <person name="Nakamura H."/>
            <person name="Ohtoshi R."/>
            <person name="Moran D.A.P."/>
            <person name="Shinohara A."/>
            <person name="Yoshida Y."/>
            <person name="Fujiwara M."/>
            <person name="Mori M."/>
            <person name="Tomita M."/>
            <person name="Arakawa K."/>
        </authorList>
    </citation>
    <scope>NUCLEOTIDE SEQUENCE [LARGE SCALE GENOMIC DNA]</scope>
</reference>
<organism evidence="1 2">
    <name type="scientific">Araneus ventricosus</name>
    <name type="common">Orbweaver spider</name>
    <name type="synonym">Epeira ventricosa</name>
    <dbReference type="NCBI Taxonomy" id="182803"/>
    <lineage>
        <taxon>Eukaryota</taxon>
        <taxon>Metazoa</taxon>
        <taxon>Ecdysozoa</taxon>
        <taxon>Arthropoda</taxon>
        <taxon>Chelicerata</taxon>
        <taxon>Arachnida</taxon>
        <taxon>Araneae</taxon>
        <taxon>Araneomorphae</taxon>
        <taxon>Entelegynae</taxon>
        <taxon>Araneoidea</taxon>
        <taxon>Araneidae</taxon>
        <taxon>Araneus</taxon>
    </lineage>
</organism>
<dbReference type="AlphaFoldDB" id="A0A4Y2EJ26"/>
<proteinExistence type="predicted"/>
<evidence type="ECO:0000313" key="1">
    <source>
        <dbReference type="EMBL" id="GBM27885.1"/>
    </source>
</evidence>
<sequence>MSNPLLCVWRRRRRISSFFPLPLFRVMQWEAPFLDKIPNIAGGETLQRSPNKSRRAISLAAERTFTRRSRSDSRSFNSFPTVEQIGMPAGCVLIRSSHSSSTSTAREPSHVVAFTFVHPILPPRVHHVNLFMM</sequence>
<protein>
    <submittedName>
        <fullName evidence="1">Uncharacterized protein</fullName>
    </submittedName>
</protein>
<evidence type="ECO:0000313" key="2">
    <source>
        <dbReference type="Proteomes" id="UP000499080"/>
    </source>
</evidence>
<dbReference type="EMBL" id="BGPR01000597">
    <property type="protein sequence ID" value="GBM27885.1"/>
    <property type="molecule type" value="Genomic_DNA"/>
</dbReference>